<evidence type="ECO:0000313" key="2">
    <source>
        <dbReference type="Proteomes" id="UP000830395"/>
    </source>
</evidence>
<proteinExistence type="predicted"/>
<evidence type="ECO:0000313" key="1">
    <source>
        <dbReference type="EMBL" id="MCJ8731650.1"/>
    </source>
</evidence>
<keyword evidence="2" id="KW-1185">Reference proteome</keyword>
<organism evidence="1 2">
    <name type="scientific">Pangasius djambal</name>
    <dbReference type="NCBI Taxonomy" id="1691987"/>
    <lineage>
        <taxon>Eukaryota</taxon>
        <taxon>Metazoa</taxon>
        <taxon>Chordata</taxon>
        <taxon>Craniata</taxon>
        <taxon>Vertebrata</taxon>
        <taxon>Euteleostomi</taxon>
        <taxon>Actinopterygii</taxon>
        <taxon>Neopterygii</taxon>
        <taxon>Teleostei</taxon>
        <taxon>Ostariophysi</taxon>
        <taxon>Siluriformes</taxon>
        <taxon>Pangasiidae</taxon>
        <taxon>Pangasius</taxon>
    </lineage>
</organism>
<protein>
    <submittedName>
        <fullName evidence="1">Uncharacterized protein</fullName>
    </submittedName>
</protein>
<sequence>MSTNSHSHAPKSRVKPRTQKSGGYYNSKGGLNLEWDVQKAHMGKELLIIFEQEAEQWASYMRSILARSVPETGICCYNIAMVSSRRDNFLELNGYKCKLLILSRGMLEGMCQLRRFFLARVLRPEACVVVLLCGVESLEPLLELIPFKGEECLQISSEQDAQEYHSAVLDIIRGGQTSAVDMRSTQEPKLDRRHSAGAAFAKSSLLVLPCRVPCENPGEVFLLLRHSMTSKDLEVEFSGSKQKVRVKPVNWNESTLSVTAAELPAGNVAVTLYCGGVMKGSTHLHYYNTMGEISRLLKQAADPMNFMFQAFQSSSLEKLDHILATSVLKKMPTGGFQGLQNDQTLTGVSHSEDIPTLLHFAAQYGLKDLASVLLQCPGAQQAMRSTNCFGHTPLVLAHANGHPQLHILLQESLAKSSGDDTSDDTSVYELMGSTVNLQVTDSRDQPHTVGARDAKVQVENDDDPYTIEVNNEEYDTILTSSSSMVMANRPPAPAPRPESLPKKEENVPYIAQVFQKKMSQGDTETLYSFPAKQTSGQDSCTYDTFMPAPGLDELIKLQEQVKKGSLSVDEALERFSDWQRIQRGLDGIQQEKLKQLRASIMNNREDDDSVYDKINIVHHTPPATTKECRKGSQQAEANFYSKPVKGQHSNFFRKADKR</sequence>
<dbReference type="EMBL" id="CM040978">
    <property type="protein sequence ID" value="MCJ8731650.1"/>
    <property type="molecule type" value="Genomic_DNA"/>
</dbReference>
<name>A0ACC5Y7C1_9TELE</name>
<gene>
    <name evidence="1" type="ORF">PDJAM_G00201930</name>
</gene>
<reference evidence="1" key="1">
    <citation type="submission" date="2020-02" db="EMBL/GenBank/DDBJ databases">
        <title>Genome sequencing of the panga catfish, Pangasius djambal.</title>
        <authorList>
            <person name="Wen M."/>
            <person name="Zahm M."/>
            <person name="Roques C."/>
            <person name="Cabau C."/>
            <person name="Klopp C."/>
            <person name="Donnadieu C."/>
            <person name="Jouanno E."/>
            <person name="Avarre J.-C."/>
            <person name="Campet M."/>
            <person name="Ha T."/>
            <person name="Dugue R."/>
            <person name="Lampietro C."/>
            <person name="Louis A."/>
            <person name="Herpin A."/>
            <person name="Echchiki A."/>
            <person name="Berthelot C."/>
            <person name="Parey E."/>
            <person name="Roest-Crollius H."/>
            <person name="Braasch I."/>
            <person name="Postlethwait J.H."/>
            <person name="Bobe J."/>
            <person name="Montfort J."/>
            <person name="Bouchez O."/>
            <person name="Begum T."/>
            <person name="Schartl M."/>
            <person name="Gustiano R."/>
            <person name="Guiguen Y."/>
        </authorList>
    </citation>
    <scope>NUCLEOTIDE SEQUENCE</scope>
    <source>
        <strain evidence="1">Pdj_M5554</strain>
    </source>
</reference>
<dbReference type="Proteomes" id="UP000830395">
    <property type="component" value="Chromosome 4"/>
</dbReference>
<accession>A0ACC5Y7C1</accession>
<comment type="caution">
    <text evidence="1">The sequence shown here is derived from an EMBL/GenBank/DDBJ whole genome shotgun (WGS) entry which is preliminary data.</text>
</comment>